<gene>
    <name evidence="3" type="ORF">NE675_09230</name>
</gene>
<evidence type="ECO:0000313" key="4">
    <source>
        <dbReference type="Proteomes" id="UP001206692"/>
    </source>
</evidence>
<dbReference type="GO" id="GO:0016787">
    <property type="term" value="F:hydrolase activity"/>
    <property type="evidence" value="ECO:0007669"/>
    <property type="project" value="UniProtKB-KW"/>
</dbReference>
<accession>A0ABT1STK1</accession>
<evidence type="ECO:0000313" key="3">
    <source>
        <dbReference type="EMBL" id="MCQ5343199.1"/>
    </source>
</evidence>
<feature type="signal peptide" evidence="1">
    <location>
        <begin position="1"/>
        <end position="22"/>
    </location>
</feature>
<dbReference type="InterPro" id="IPR051218">
    <property type="entry name" value="Sec_MonoDiacylglyc_Lipase"/>
</dbReference>
<proteinExistence type="predicted"/>
<dbReference type="Pfam" id="PF01764">
    <property type="entry name" value="Lipase_3"/>
    <property type="match status" value="1"/>
</dbReference>
<feature type="chain" id="PRO_5047293508" evidence="1">
    <location>
        <begin position="23"/>
        <end position="406"/>
    </location>
</feature>
<organism evidence="3 4">
    <name type="scientific">Megasphaera massiliensis</name>
    <dbReference type="NCBI Taxonomy" id="1232428"/>
    <lineage>
        <taxon>Bacteria</taxon>
        <taxon>Bacillati</taxon>
        <taxon>Bacillota</taxon>
        <taxon>Negativicutes</taxon>
        <taxon>Veillonellales</taxon>
        <taxon>Veillonellaceae</taxon>
        <taxon>Megasphaera</taxon>
    </lineage>
</organism>
<dbReference type="PANTHER" id="PTHR45856:SF24">
    <property type="entry name" value="FUNGAL LIPASE-LIKE DOMAIN-CONTAINING PROTEIN"/>
    <property type="match status" value="1"/>
</dbReference>
<dbReference type="Gene3D" id="3.40.50.1820">
    <property type="entry name" value="alpha/beta hydrolase"/>
    <property type="match status" value="1"/>
</dbReference>
<sequence length="406" mass="44052">MLGKKVFILSLCLVMTALSALASSPKEGYDQARREVLSAWLSMAAYDDKPGEAARQELTRRGWDIDNRIQKDNKSETKFRLAHKGQETLVAVTGTESLADVKSDLNLHAVPYKEGEASQSQVHAGFSYYTTTLLDTPYEGTTLKEVLKADAASQDVTLTGHSLGGAVALLAAARLYDEGASQIQVVTFGAPAVGNAAFNAAYEPLLQVDRIVMAGDPVKGILQTVDGTYSQFSKETVWNSAPSVQRFAHDIVGYADAALRRYYDAKGAYETALGHPLTADVAQAKDPSVWVLPLTVTVDPALSEDVPYMKQAADDQLAYRLHPVYGPSEKSLAENLKEARDKGCSAVLVRQLTGKRAKDKDYDFILTYEEVWYDAQSGAARSAFSMTMNTEKMTPILSLLAMAGTA</sequence>
<dbReference type="SUPFAM" id="SSF53474">
    <property type="entry name" value="alpha/beta-Hydrolases"/>
    <property type="match status" value="1"/>
</dbReference>
<dbReference type="RefSeq" id="WP_154254393.1">
    <property type="nucleotide sequence ID" value="NZ_JAJCIO010000014.1"/>
</dbReference>
<dbReference type="Proteomes" id="UP001206692">
    <property type="component" value="Unassembled WGS sequence"/>
</dbReference>
<dbReference type="InterPro" id="IPR029058">
    <property type="entry name" value="AB_hydrolase_fold"/>
</dbReference>
<evidence type="ECO:0000256" key="1">
    <source>
        <dbReference type="SAM" id="SignalP"/>
    </source>
</evidence>
<dbReference type="InterPro" id="IPR002921">
    <property type="entry name" value="Fungal_lipase-type"/>
</dbReference>
<feature type="domain" description="Fungal lipase-type" evidence="2">
    <location>
        <begin position="90"/>
        <end position="218"/>
    </location>
</feature>
<evidence type="ECO:0000259" key="2">
    <source>
        <dbReference type="Pfam" id="PF01764"/>
    </source>
</evidence>
<comment type="caution">
    <text evidence="3">The sequence shown here is derived from an EMBL/GenBank/DDBJ whole genome shotgun (WGS) entry which is preliminary data.</text>
</comment>
<dbReference type="PANTHER" id="PTHR45856">
    <property type="entry name" value="ALPHA/BETA-HYDROLASES SUPERFAMILY PROTEIN"/>
    <property type="match status" value="1"/>
</dbReference>
<keyword evidence="4" id="KW-1185">Reference proteome</keyword>
<protein>
    <submittedName>
        <fullName evidence="3">Alpha/beta fold hydrolase</fullName>
    </submittedName>
</protein>
<reference evidence="3 4" key="1">
    <citation type="submission" date="2022-06" db="EMBL/GenBank/DDBJ databases">
        <title>Isolation of gut microbiota from human fecal samples.</title>
        <authorList>
            <person name="Pamer E.G."/>
            <person name="Barat B."/>
            <person name="Waligurski E."/>
            <person name="Medina S."/>
            <person name="Paddock L."/>
            <person name="Mostad J."/>
        </authorList>
    </citation>
    <scope>NUCLEOTIDE SEQUENCE [LARGE SCALE GENOMIC DNA]</scope>
    <source>
        <strain evidence="3 4">DFI.1.1</strain>
    </source>
</reference>
<keyword evidence="3" id="KW-0378">Hydrolase</keyword>
<dbReference type="EMBL" id="JANGEW010000017">
    <property type="protein sequence ID" value="MCQ5343199.1"/>
    <property type="molecule type" value="Genomic_DNA"/>
</dbReference>
<keyword evidence="1" id="KW-0732">Signal</keyword>
<name>A0ABT1STK1_9FIRM</name>